<sequence>MDISVVPWNDFLIKSANVNDKVDSCGLFESEWEWLKQLCKLAGEDCCSEVSTSFQEVTLSLRLDASSYFLKLHRTESFPTVGPEVVTNLGSAFQYLWQIDDTLCSLYYCFVERCLRIDQAVKLCSDVKYPFTFVGWAIDENDSTCIAVTLLSKKMSGRKSFQLFLVVDWSEPNSFPRELTSSAPEFLQDLRLDEWDPSDVFADNLARIFRNIP</sequence>
<dbReference type="EMBL" id="UYRX01000075">
    <property type="protein sequence ID" value="VDK72674.1"/>
    <property type="molecule type" value="Genomic_DNA"/>
</dbReference>
<dbReference type="OrthoDB" id="5782004at2759"/>
<evidence type="ECO:0000313" key="1">
    <source>
        <dbReference type="EMBL" id="VDK72674.1"/>
    </source>
</evidence>
<accession>A0A3P6U3I9</accession>
<protein>
    <submittedName>
        <fullName evidence="1">Uncharacterized protein</fullName>
    </submittedName>
</protein>
<organism evidence="1 2">
    <name type="scientific">Litomosoides sigmodontis</name>
    <name type="common">Filarial nematode worm</name>
    <dbReference type="NCBI Taxonomy" id="42156"/>
    <lineage>
        <taxon>Eukaryota</taxon>
        <taxon>Metazoa</taxon>
        <taxon>Ecdysozoa</taxon>
        <taxon>Nematoda</taxon>
        <taxon>Chromadorea</taxon>
        <taxon>Rhabditida</taxon>
        <taxon>Spirurina</taxon>
        <taxon>Spiruromorpha</taxon>
        <taxon>Filarioidea</taxon>
        <taxon>Onchocercidae</taxon>
        <taxon>Litomosoides</taxon>
    </lineage>
</organism>
<dbReference type="OMA" id="WLKQLCE"/>
<reference evidence="1 2" key="1">
    <citation type="submission" date="2018-08" db="EMBL/GenBank/DDBJ databases">
        <authorList>
            <person name="Laetsch R D."/>
            <person name="Stevens L."/>
            <person name="Kumar S."/>
            <person name="Blaxter L. M."/>
        </authorList>
    </citation>
    <scope>NUCLEOTIDE SEQUENCE [LARGE SCALE GENOMIC DNA]</scope>
</reference>
<name>A0A3P6U3I9_LITSI</name>
<dbReference type="AlphaFoldDB" id="A0A3P6U3I9"/>
<gene>
    <name evidence="1" type="ORF">NLS_LOCUS1860</name>
</gene>
<proteinExistence type="predicted"/>
<dbReference type="Proteomes" id="UP000277928">
    <property type="component" value="Unassembled WGS sequence"/>
</dbReference>
<evidence type="ECO:0000313" key="2">
    <source>
        <dbReference type="Proteomes" id="UP000277928"/>
    </source>
</evidence>
<keyword evidence="2" id="KW-1185">Reference proteome</keyword>